<accession>W0V6V0</accession>
<dbReference type="Pfam" id="PF00924">
    <property type="entry name" value="MS_channel_2nd"/>
    <property type="match status" value="1"/>
</dbReference>
<evidence type="ECO:0000313" key="8">
    <source>
        <dbReference type="Proteomes" id="UP000027604"/>
    </source>
</evidence>
<dbReference type="KEGG" id="jag:GJA_2343"/>
<dbReference type="InterPro" id="IPR023408">
    <property type="entry name" value="MscS_beta-dom_sf"/>
</dbReference>
<evidence type="ECO:0000256" key="2">
    <source>
        <dbReference type="ARBA" id="ARBA00022692"/>
    </source>
</evidence>
<dbReference type="eggNOG" id="COG0668">
    <property type="taxonomic scope" value="Bacteria"/>
</dbReference>
<organism evidence="7 8">
    <name type="scientific">Janthinobacterium agaricidamnosum NBRC 102515 = DSM 9628</name>
    <dbReference type="NCBI Taxonomy" id="1349767"/>
    <lineage>
        <taxon>Bacteria</taxon>
        <taxon>Pseudomonadati</taxon>
        <taxon>Pseudomonadota</taxon>
        <taxon>Betaproteobacteria</taxon>
        <taxon>Burkholderiales</taxon>
        <taxon>Oxalobacteraceae</taxon>
        <taxon>Janthinobacterium</taxon>
    </lineage>
</organism>
<name>W0V6V0_9BURK</name>
<evidence type="ECO:0000313" key="7">
    <source>
        <dbReference type="EMBL" id="CDG82977.1"/>
    </source>
</evidence>
<feature type="transmembrane region" description="Helical" evidence="5">
    <location>
        <begin position="85"/>
        <end position="106"/>
    </location>
</feature>
<protein>
    <submittedName>
        <fullName evidence="7">Mechanosensitive ion channel family protein</fullName>
    </submittedName>
</protein>
<dbReference type="Gene3D" id="1.10.287.1260">
    <property type="match status" value="1"/>
</dbReference>
<evidence type="ECO:0000256" key="5">
    <source>
        <dbReference type="SAM" id="Phobius"/>
    </source>
</evidence>
<dbReference type="GO" id="GO:0008381">
    <property type="term" value="F:mechanosensitive monoatomic ion channel activity"/>
    <property type="evidence" value="ECO:0007669"/>
    <property type="project" value="UniProtKB-ARBA"/>
</dbReference>
<feature type="transmembrane region" description="Helical" evidence="5">
    <location>
        <begin position="139"/>
        <end position="160"/>
    </location>
</feature>
<dbReference type="PANTHER" id="PTHR30566:SF25">
    <property type="entry name" value="INNER MEMBRANE PROTEIN"/>
    <property type="match status" value="1"/>
</dbReference>
<keyword evidence="4 5" id="KW-0472">Membrane</keyword>
<sequence>MDFSLMDSLHEGPLRSGLMVLVSAMTAAILALVLHRGSISLLRRLARNRPFTSAATRIAFRASQLCLLLFALRLVLTGAPDDTPWLLGMSHIANVALILALTWFAMQCIESVSVTIAELHPVDVADNLKARRMITQTRVLARSAHTIAVILGLSFVLLTLPGARQIGASLLASAGVAGLVAGIAARPVLGNFIAGLQIAFSQPIRIDDVLIVNGEWGRVEEITGTYVVVRIWDERRLIVPLQWFIENPFENWTHSSTTLLGTVFLWMDFKVPLAPLRAEFERICKEAPQWDERVCKVQVTDSNERAMQLRLMISARNSGDVLELRCIVREAIIAFIAQHHPEGLPRLRSSLDPLTVQAAGKDQQPYPAVRLDKILAGPGPA</sequence>
<dbReference type="STRING" id="1349767.GJA_2343"/>
<dbReference type="PATRIC" id="fig|1349767.4.peg.4085"/>
<comment type="subcellular location">
    <subcellularLocation>
        <location evidence="1">Membrane</location>
    </subcellularLocation>
</comment>
<evidence type="ECO:0000256" key="4">
    <source>
        <dbReference type="ARBA" id="ARBA00023136"/>
    </source>
</evidence>
<dbReference type="EMBL" id="HG322949">
    <property type="protein sequence ID" value="CDG82977.1"/>
    <property type="molecule type" value="Genomic_DNA"/>
</dbReference>
<reference evidence="7 8" key="1">
    <citation type="journal article" date="2015" name="Genome Announc.">
        <title>Genome Sequence of Mushroom Soft-Rot Pathogen Janthinobacterium agaricidamnosum.</title>
        <authorList>
            <person name="Graupner K."/>
            <person name="Lackner G."/>
            <person name="Hertweck C."/>
        </authorList>
    </citation>
    <scope>NUCLEOTIDE SEQUENCE [LARGE SCALE GENOMIC DNA]</scope>
    <source>
        <strain evidence="8">NBRC 102515 / DSM 9628</strain>
    </source>
</reference>
<feature type="transmembrane region" description="Helical" evidence="5">
    <location>
        <begin position="16"/>
        <end position="37"/>
    </location>
</feature>
<dbReference type="PANTHER" id="PTHR30566">
    <property type="entry name" value="YNAI-RELATED MECHANOSENSITIVE ION CHANNEL"/>
    <property type="match status" value="1"/>
</dbReference>
<keyword evidence="3 5" id="KW-1133">Transmembrane helix</keyword>
<proteinExistence type="predicted"/>
<dbReference type="InterPro" id="IPR010920">
    <property type="entry name" value="LSM_dom_sf"/>
</dbReference>
<feature type="transmembrane region" description="Helical" evidence="5">
    <location>
        <begin position="58"/>
        <end position="79"/>
    </location>
</feature>
<dbReference type="Proteomes" id="UP000027604">
    <property type="component" value="Chromosome I"/>
</dbReference>
<dbReference type="HOGENOM" id="CLU_021080_0_0_4"/>
<evidence type="ECO:0000259" key="6">
    <source>
        <dbReference type="Pfam" id="PF00924"/>
    </source>
</evidence>
<feature type="domain" description="Mechanosensitive ion channel MscS" evidence="6">
    <location>
        <begin position="188"/>
        <end position="254"/>
    </location>
</feature>
<dbReference type="Gene3D" id="2.30.30.60">
    <property type="match status" value="1"/>
</dbReference>
<dbReference type="OrthoDB" id="9792218at2"/>
<gene>
    <name evidence="7" type="ORF">GJA_2343</name>
</gene>
<evidence type="ECO:0000256" key="3">
    <source>
        <dbReference type="ARBA" id="ARBA00022989"/>
    </source>
</evidence>
<dbReference type="RefSeq" id="WP_038492006.1">
    <property type="nucleotide sequence ID" value="NZ_BCTH01000088.1"/>
</dbReference>
<dbReference type="GO" id="GO:0016020">
    <property type="term" value="C:membrane"/>
    <property type="evidence" value="ECO:0007669"/>
    <property type="project" value="UniProtKB-SubCell"/>
</dbReference>
<keyword evidence="8" id="KW-1185">Reference proteome</keyword>
<dbReference type="InterPro" id="IPR006685">
    <property type="entry name" value="MscS_channel_2nd"/>
</dbReference>
<evidence type="ECO:0000256" key="1">
    <source>
        <dbReference type="ARBA" id="ARBA00004370"/>
    </source>
</evidence>
<keyword evidence="2 5" id="KW-0812">Transmembrane</keyword>
<dbReference type="SUPFAM" id="SSF50182">
    <property type="entry name" value="Sm-like ribonucleoproteins"/>
    <property type="match status" value="1"/>
</dbReference>
<dbReference type="AlphaFoldDB" id="W0V6V0"/>